<accession>A0A814CR24</accession>
<dbReference type="AlphaFoldDB" id="A0A814CR24"/>
<feature type="compositionally biased region" description="Polar residues" evidence="1">
    <location>
        <begin position="157"/>
        <end position="175"/>
    </location>
</feature>
<name>A0A814CR24_9BILA</name>
<dbReference type="Proteomes" id="UP000663879">
    <property type="component" value="Unassembled WGS sequence"/>
</dbReference>
<sequence length="207" mass="24264">MYNNVVNGLESSHDKIKKALKHKRLGLIEFLNECRSNLIEHWSRERSETIFTINPTTKEPVDFENLNLKKFHKEPISSMEDLLEAFKWNKLGKTIQRLDEYYMVRSVDDKNSLDLSREDCKQFLQRLENKPWTNFDKMISFINISDEGEKGIEEETQPSSKRIGSGIPITSSTQIDNGDADDINKCKICDMPLEKRKYFYCVNKCKQ</sequence>
<keyword evidence="3" id="KW-1185">Reference proteome</keyword>
<feature type="region of interest" description="Disordered" evidence="1">
    <location>
        <begin position="149"/>
        <end position="175"/>
    </location>
</feature>
<evidence type="ECO:0000313" key="2">
    <source>
        <dbReference type="EMBL" id="CAF0944189.1"/>
    </source>
</evidence>
<proteinExistence type="predicted"/>
<organism evidence="2 3">
    <name type="scientific">Brachionus calyciflorus</name>
    <dbReference type="NCBI Taxonomy" id="104777"/>
    <lineage>
        <taxon>Eukaryota</taxon>
        <taxon>Metazoa</taxon>
        <taxon>Spiralia</taxon>
        <taxon>Gnathifera</taxon>
        <taxon>Rotifera</taxon>
        <taxon>Eurotatoria</taxon>
        <taxon>Monogononta</taxon>
        <taxon>Pseudotrocha</taxon>
        <taxon>Ploima</taxon>
        <taxon>Brachionidae</taxon>
        <taxon>Brachionus</taxon>
    </lineage>
</organism>
<comment type="caution">
    <text evidence="2">The sequence shown here is derived from an EMBL/GenBank/DDBJ whole genome shotgun (WGS) entry which is preliminary data.</text>
</comment>
<gene>
    <name evidence="2" type="ORF">OXX778_LOCUS13591</name>
</gene>
<dbReference type="EMBL" id="CAJNOC010002637">
    <property type="protein sequence ID" value="CAF0944189.1"/>
    <property type="molecule type" value="Genomic_DNA"/>
</dbReference>
<protein>
    <submittedName>
        <fullName evidence="2">Uncharacterized protein</fullName>
    </submittedName>
</protein>
<dbReference type="OrthoDB" id="119028at2759"/>
<evidence type="ECO:0000313" key="3">
    <source>
        <dbReference type="Proteomes" id="UP000663879"/>
    </source>
</evidence>
<evidence type="ECO:0000256" key="1">
    <source>
        <dbReference type="SAM" id="MobiDB-lite"/>
    </source>
</evidence>
<reference evidence="2" key="1">
    <citation type="submission" date="2021-02" db="EMBL/GenBank/DDBJ databases">
        <authorList>
            <person name="Nowell W R."/>
        </authorList>
    </citation>
    <scope>NUCLEOTIDE SEQUENCE</scope>
    <source>
        <strain evidence="2">Ploen Becks lab</strain>
    </source>
</reference>